<sequence>MQHFKAVEQEKIASLQVNIHTKEFVLPENIEPQIGGKMK</sequence>
<accession>A0A139RM16</accession>
<proteinExistence type="predicted"/>
<reference evidence="1 2" key="1">
    <citation type="submission" date="2016-01" db="EMBL/GenBank/DDBJ databases">
        <title>Highly variable Streptococcus oralis are common among viridans streptococci isolated from primates.</title>
        <authorList>
            <person name="Denapaite D."/>
            <person name="Rieger M."/>
            <person name="Koendgen S."/>
            <person name="Brueckner R."/>
            <person name="Ochigava I."/>
            <person name="Kappeler P."/>
            <person name="Maetz-Rensing K."/>
            <person name="Leendertz F."/>
            <person name="Hakenbeck R."/>
        </authorList>
    </citation>
    <scope>NUCLEOTIDE SEQUENCE [LARGE SCALE GENOMIC DNA]</scope>
    <source>
        <strain evidence="1 2">DD22</strain>
    </source>
</reference>
<organism evidence="1 2">
    <name type="scientific">Streptococcus mitis</name>
    <dbReference type="NCBI Taxonomy" id="28037"/>
    <lineage>
        <taxon>Bacteria</taxon>
        <taxon>Bacillati</taxon>
        <taxon>Bacillota</taxon>
        <taxon>Bacilli</taxon>
        <taxon>Lactobacillales</taxon>
        <taxon>Streptococcaceae</taxon>
        <taxon>Streptococcus</taxon>
        <taxon>Streptococcus mitis group</taxon>
    </lineage>
</organism>
<dbReference type="EMBL" id="LQZD01000036">
    <property type="protein sequence ID" value="KXU15790.1"/>
    <property type="molecule type" value="Genomic_DNA"/>
</dbReference>
<dbReference type="Proteomes" id="UP000070779">
    <property type="component" value="Unassembled WGS sequence"/>
</dbReference>
<dbReference type="AlphaFoldDB" id="A0A139RM16"/>
<protein>
    <submittedName>
        <fullName evidence="1">Uncharacterized protein</fullName>
    </submittedName>
</protein>
<gene>
    <name evidence="1" type="ORF">SMIDD22_00099</name>
</gene>
<comment type="caution">
    <text evidence="1">The sequence shown here is derived from an EMBL/GenBank/DDBJ whole genome shotgun (WGS) entry which is preliminary data.</text>
</comment>
<evidence type="ECO:0000313" key="1">
    <source>
        <dbReference type="EMBL" id="KXU15790.1"/>
    </source>
</evidence>
<evidence type="ECO:0000313" key="2">
    <source>
        <dbReference type="Proteomes" id="UP000070779"/>
    </source>
</evidence>
<name>A0A139RM16_STRMT</name>
<dbReference type="PATRIC" id="fig|28037.238.peg.132"/>